<comment type="similarity">
    <text evidence="4 17">Belongs to the CDP-alcohol phosphatidyltransferase class-I family.</text>
</comment>
<feature type="transmembrane region" description="Helical" evidence="18">
    <location>
        <begin position="63"/>
        <end position="83"/>
    </location>
</feature>
<keyword evidence="8 17" id="KW-0808">Transferase</keyword>
<dbReference type="NCBIfam" id="TIGR00560">
    <property type="entry name" value="pgsA"/>
    <property type="match status" value="1"/>
</dbReference>
<keyword evidence="20" id="KW-1185">Reference proteome</keyword>
<evidence type="ECO:0000256" key="8">
    <source>
        <dbReference type="ARBA" id="ARBA00022679"/>
    </source>
</evidence>
<keyword evidence="13" id="KW-0594">Phospholipid biosynthesis</keyword>
<protein>
    <recommendedName>
        <fullName evidence="6 16">CDP-diacylglycerol--glycerol-3-phosphate 3-phosphatidyltransferase</fullName>
        <ecNumber evidence="5 16">2.7.8.5</ecNumber>
    </recommendedName>
</protein>
<dbReference type="InterPro" id="IPR000462">
    <property type="entry name" value="CDP-OH_P_trans"/>
</dbReference>
<dbReference type="GO" id="GO:0006655">
    <property type="term" value="P:phosphatidylglycerol biosynthetic process"/>
    <property type="evidence" value="ECO:0007669"/>
    <property type="project" value="UniProtKB-UniPathway"/>
</dbReference>
<dbReference type="PANTHER" id="PTHR14269">
    <property type="entry name" value="CDP-DIACYLGLYCEROL--GLYCEROL-3-PHOSPHATE 3-PHOSPHATIDYLTRANSFERASE-RELATED"/>
    <property type="match status" value="1"/>
</dbReference>
<evidence type="ECO:0000256" key="18">
    <source>
        <dbReference type="SAM" id="Phobius"/>
    </source>
</evidence>
<evidence type="ECO:0000256" key="15">
    <source>
        <dbReference type="ARBA" id="ARBA00048586"/>
    </source>
</evidence>
<evidence type="ECO:0000256" key="13">
    <source>
        <dbReference type="ARBA" id="ARBA00023209"/>
    </source>
</evidence>
<keyword evidence="12 18" id="KW-0472">Membrane</keyword>
<dbReference type="Proteomes" id="UP000287969">
    <property type="component" value="Chromosome"/>
</dbReference>
<evidence type="ECO:0000256" key="7">
    <source>
        <dbReference type="ARBA" id="ARBA00022516"/>
    </source>
</evidence>
<feature type="transmembrane region" description="Helical" evidence="18">
    <location>
        <begin position="30"/>
        <end position="51"/>
    </location>
</feature>
<dbReference type="GO" id="GO:0008444">
    <property type="term" value="F:CDP-diacylglycerol-glycerol-3-phosphate 3-phosphatidyltransferase activity"/>
    <property type="evidence" value="ECO:0007669"/>
    <property type="project" value="UniProtKB-UniRule"/>
</dbReference>
<evidence type="ECO:0000256" key="3">
    <source>
        <dbReference type="ARBA" id="ARBA00005042"/>
    </source>
</evidence>
<dbReference type="UniPathway" id="UPA00084">
    <property type="reaction ID" value="UER00503"/>
</dbReference>
<evidence type="ECO:0000256" key="10">
    <source>
        <dbReference type="ARBA" id="ARBA00022989"/>
    </source>
</evidence>
<dbReference type="RefSeq" id="WP_071141063.1">
    <property type="nucleotide sequence ID" value="NZ_CP035282.1"/>
</dbReference>
<dbReference type="EMBL" id="CP035282">
    <property type="protein sequence ID" value="QAT61303.1"/>
    <property type="molecule type" value="Genomic_DNA"/>
</dbReference>
<name>A0A410QBC4_9FIRM</name>
<dbReference type="EC" id="2.7.8.5" evidence="5 16"/>
<sequence>MNFPNLLTTIRIILVPLFIYIFFSPMKNNILYGTIILFIIGLTDILDGYIARKYNMITKLGTILDPIADKITIFGVIISFIHVDLIPYEVFIILFVKEISLALCGLLMYYSKESQPLSANKFGKIATFSFYVAVFSILFDFPQIVSQGLIGLTVVLNIFAFFSYFTIIYTYYNKDYHAN</sequence>
<evidence type="ECO:0000256" key="12">
    <source>
        <dbReference type="ARBA" id="ARBA00023136"/>
    </source>
</evidence>
<evidence type="ECO:0000256" key="1">
    <source>
        <dbReference type="ARBA" id="ARBA00003973"/>
    </source>
</evidence>
<dbReference type="PANTHER" id="PTHR14269:SF62">
    <property type="entry name" value="CDP-DIACYLGLYCEROL--GLYCEROL-3-PHOSPHATE 3-PHOSPHATIDYLTRANSFERASE 1, CHLOROPLASTIC"/>
    <property type="match status" value="1"/>
</dbReference>
<accession>A0A410QBC4</accession>
<dbReference type="InterPro" id="IPR004570">
    <property type="entry name" value="Phosphatidylglycerol_P_synth"/>
</dbReference>
<keyword evidence="7" id="KW-0444">Lipid biosynthesis</keyword>
<dbReference type="PIRSF" id="PIRSF000847">
    <property type="entry name" value="Phos_ph_gly_syn"/>
    <property type="match status" value="1"/>
</dbReference>
<feature type="transmembrane region" description="Helical" evidence="18">
    <location>
        <begin position="6"/>
        <end position="23"/>
    </location>
</feature>
<proteinExistence type="inferred from homology"/>
<evidence type="ECO:0000256" key="14">
    <source>
        <dbReference type="ARBA" id="ARBA00023264"/>
    </source>
</evidence>
<keyword evidence="14" id="KW-1208">Phospholipid metabolism</keyword>
<dbReference type="InterPro" id="IPR050324">
    <property type="entry name" value="CDP-alcohol_PTase-I"/>
</dbReference>
<feature type="transmembrane region" description="Helical" evidence="18">
    <location>
        <begin position="148"/>
        <end position="172"/>
    </location>
</feature>
<keyword evidence="9 18" id="KW-0812">Transmembrane</keyword>
<evidence type="ECO:0000313" key="20">
    <source>
        <dbReference type="Proteomes" id="UP000287969"/>
    </source>
</evidence>
<dbReference type="AlphaFoldDB" id="A0A410QBC4"/>
<comment type="subcellular location">
    <subcellularLocation>
        <location evidence="2">Membrane</location>
        <topology evidence="2">Multi-pass membrane protein</topology>
    </subcellularLocation>
</comment>
<dbReference type="OrthoDB" id="9796672at2"/>
<evidence type="ECO:0000256" key="4">
    <source>
        <dbReference type="ARBA" id="ARBA00010441"/>
    </source>
</evidence>
<dbReference type="KEGG" id="spoa:EQM13_06700"/>
<gene>
    <name evidence="19" type="primary">pgsA</name>
    <name evidence="19" type="ORF">EQM13_06700</name>
</gene>
<dbReference type="PROSITE" id="PS00379">
    <property type="entry name" value="CDP_ALCOHOL_P_TRANSF"/>
    <property type="match status" value="1"/>
</dbReference>
<keyword evidence="11" id="KW-0443">Lipid metabolism</keyword>
<dbReference type="GO" id="GO:0016020">
    <property type="term" value="C:membrane"/>
    <property type="evidence" value="ECO:0007669"/>
    <property type="project" value="UniProtKB-SubCell"/>
</dbReference>
<evidence type="ECO:0000256" key="5">
    <source>
        <dbReference type="ARBA" id="ARBA00013170"/>
    </source>
</evidence>
<evidence type="ECO:0000256" key="16">
    <source>
        <dbReference type="NCBIfam" id="TIGR00560"/>
    </source>
</evidence>
<dbReference type="InterPro" id="IPR048254">
    <property type="entry name" value="CDP_ALCOHOL_P_TRANSF_CS"/>
</dbReference>
<keyword evidence="10 18" id="KW-1133">Transmembrane helix</keyword>
<comment type="pathway">
    <text evidence="3">Phospholipid metabolism; phosphatidylglycerol biosynthesis; phosphatidylglycerol from CDP-diacylglycerol: step 1/2.</text>
</comment>
<dbReference type="Pfam" id="PF01066">
    <property type="entry name" value="CDP-OH_P_transf"/>
    <property type="match status" value="1"/>
</dbReference>
<evidence type="ECO:0000256" key="6">
    <source>
        <dbReference type="ARBA" id="ARBA00014944"/>
    </source>
</evidence>
<comment type="catalytic activity">
    <reaction evidence="15">
        <text>a CDP-1,2-diacyl-sn-glycerol + sn-glycerol 3-phosphate = a 1,2-diacyl-sn-glycero-3-phospho-(1'-sn-glycero-3'-phosphate) + CMP + H(+)</text>
        <dbReference type="Rhea" id="RHEA:12593"/>
        <dbReference type="ChEBI" id="CHEBI:15378"/>
        <dbReference type="ChEBI" id="CHEBI:57597"/>
        <dbReference type="ChEBI" id="CHEBI:58332"/>
        <dbReference type="ChEBI" id="CHEBI:60110"/>
        <dbReference type="ChEBI" id="CHEBI:60377"/>
        <dbReference type="EC" id="2.7.8.5"/>
    </reaction>
</comment>
<evidence type="ECO:0000313" key="19">
    <source>
        <dbReference type="EMBL" id="QAT61303.1"/>
    </source>
</evidence>
<dbReference type="Gene3D" id="1.20.120.1760">
    <property type="match status" value="1"/>
</dbReference>
<evidence type="ECO:0000256" key="9">
    <source>
        <dbReference type="ARBA" id="ARBA00022692"/>
    </source>
</evidence>
<feature type="transmembrane region" description="Helical" evidence="18">
    <location>
        <begin position="122"/>
        <end position="141"/>
    </location>
</feature>
<evidence type="ECO:0000256" key="17">
    <source>
        <dbReference type="RuleBase" id="RU003750"/>
    </source>
</evidence>
<dbReference type="InterPro" id="IPR043130">
    <property type="entry name" value="CDP-OH_PTrfase_TM_dom"/>
</dbReference>
<comment type="function">
    <text evidence="1">This protein catalyzes the committed step to the synthesis of the acidic phospholipids.</text>
</comment>
<organism evidence="19 20">
    <name type="scientific">Acidilutibacter cellobiosedens</name>
    <dbReference type="NCBI Taxonomy" id="2507161"/>
    <lineage>
        <taxon>Bacteria</taxon>
        <taxon>Bacillati</taxon>
        <taxon>Bacillota</taxon>
        <taxon>Tissierellia</taxon>
        <taxon>Tissierellales</taxon>
        <taxon>Acidilutibacteraceae</taxon>
        <taxon>Acidilutibacter</taxon>
    </lineage>
</organism>
<reference evidence="20" key="1">
    <citation type="submission" date="2019-01" db="EMBL/GenBank/DDBJ databases">
        <title>Draft genomes of a novel of Sporanaerobacter strains.</title>
        <authorList>
            <person name="Ma S."/>
        </authorList>
    </citation>
    <scope>NUCLEOTIDE SEQUENCE [LARGE SCALE GENOMIC DNA]</scope>
    <source>
        <strain evidence="20">NJN-17</strain>
    </source>
</reference>
<evidence type="ECO:0000256" key="11">
    <source>
        <dbReference type="ARBA" id="ARBA00023098"/>
    </source>
</evidence>
<evidence type="ECO:0000256" key="2">
    <source>
        <dbReference type="ARBA" id="ARBA00004141"/>
    </source>
</evidence>